<reference evidence="2 3" key="1">
    <citation type="submission" date="2018-06" db="EMBL/GenBank/DDBJ databases">
        <authorList>
            <consortium name="Pathogen Informatics"/>
            <person name="Doyle S."/>
        </authorList>
    </citation>
    <scope>NUCLEOTIDE SEQUENCE [LARGE SCALE GENOMIC DNA]</scope>
    <source>
        <strain evidence="2 3">NCTC11842</strain>
    </source>
</reference>
<protein>
    <submittedName>
        <fullName evidence="2">Uncharacterized protein</fullName>
    </submittedName>
</protein>
<dbReference type="Proteomes" id="UP000626180">
    <property type="component" value="Unassembled WGS sequence"/>
</dbReference>
<accession>A0A2X2CXB7</accession>
<reference evidence="1 4" key="2">
    <citation type="submission" date="2020-10" db="EMBL/GenBank/DDBJ databases">
        <title>Genome sequences of Pseudomonas isolates.</title>
        <authorList>
            <person name="Wessels L."/>
            <person name="Reich F."/>
            <person name="Hammerl J."/>
        </authorList>
    </citation>
    <scope>NUCLEOTIDE SEQUENCE [LARGE SCALE GENOMIC DNA]</scope>
    <source>
        <strain evidence="1 4">20-MO00624-0</strain>
    </source>
</reference>
<evidence type="ECO:0000313" key="1">
    <source>
        <dbReference type="EMBL" id="MBF8642897.1"/>
    </source>
</evidence>
<proteinExistence type="predicted"/>
<evidence type="ECO:0000313" key="2">
    <source>
        <dbReference type="EMBL" id="SPZ13432.1"/>
    </source>
</evidence>
<gene>
    <name evidence="1" type="ORF">IRZ65_19705</name>
    <name evidence="2" type="ORF">NCTC11842_05174</name>
</gene>
<dbReference type="AlphaFoldDB" id="A0A2X2CXB7"/>
<evidence type="ECO:0000313" key="4">
    <source>
        <dbReference type="Proteomes" id="UP000626180"/>
    </source>
</evidence>
<organism evidence="2 3">
    <name type="scientific">Pseudomonas luteola</name>
    <dbReference type="NCBI Taxonomy" id="47886"/>
    <lineage>
        <taxon>Bacteria</taxon>
        <taxon>Pseudomonadati</taxon>
        <taxon>Pseudomonadota</taxon>
        <taxon>Gammaproteobacteria</taxon>
        <taxon>Pseudomonadales</taxon>
        <taxon>Pseudomonadaceae</taxon>
        <taxon>Pseudomonas</taxon>
    </lineage>
</organism>
<dbReference type="EMBL" id="JADMCD010000012">
    <property type="protein sequence ID" value="MBF8642897.1"/>
    <property type="molecule type" value="Genomic_DNA"/>
</dbReference>
<evidence type="ECO:0000313" key="3">
    <source>
        <dbReference type="Proteomes" id="UP000250443"/>
    </source>
</evidence>
<keyword evidence="4" id="KW-1185">Reference proteome</keyword>
<dbReference type="Proteomes" id="UP000250443">
    <property type="component" value="Unassembled WGS sequence"/>
</dbReference>
<dbReference type="EMBL" id="UAUF01000014">
    <property type="protein sequence ID" value="SPZ13432.1"/>
    <property type="molecule type" value="Genomic_DNA"/>
</dbReference>
<dbReference type="RefSeq" id="WP_010798660.1">
    <property type="nucleotide sequence ID" value="NZ_CP069263.1"/>
</dbReference>
<name>A0A2X2CXB7_PSELU</name>
<sequence length="62" mass="7019">MFMLALLRRLSPEKQIDPVCWMAQEDYLHLAHRLSESTFQPAACKDAENVVVLKVGPHGQAQ</sequence>